<keyword evidence="4" id="KW-0812">Transmembrane</keyword>
<dbReference type="AlphaFoldDB" id="L8GMN4"/>
<dbReference type="RefSeq" id="XP_004336026.1">
    <property type="nucleotide sequence ID" value="XM_004335978.1"/>
</dbReference>
<keyword evidence="2" id="KW-0560">Oxidoreductase</keyword>
<dbReference type="KEGG" id="acan:ACA1_366250"/>
<evidence type="ECO:0000256" key="3">
    <source>
        <dbReference type="RuleBase" id="RU000363"/>
    </source>
</evidence>
<sequence length="328" mass="35514">MQQYALPAAKVVLVAAYVWLVYNFIPVGFVFALFSLAFAVLYTVVLDQLIKLLPVAKFKPSVPLHEWPKSCALVTGASGGLGYEYAKLLAADGHDLVLVARSADKLDEIKKELEAQYGINVKVIAKDLTKPGAAREVFDEVQRSNLLTELLVNNAGFGAVGDFTLISFEKNMEMVQLNIVALTELTHLVVRRLLQEGKPRGRVMNISSGAGFVPGPGMAVYFATKAYVTSFTEALAQELSGTEITATVICPGATATNFAEVAGNKNSLIFKSGNVMTAEEVARTSYRAWMLGEPVYITGVANSAPLYVLPFIPRALLYKLIAFLNSSH</sequence>
<evidence type="ECO:0000313" key="5">
    <source>
        <dbReference type="EMBL" id="ELR14013.1"/>
    </source>
</evidence>
<dbReference type="InterPro" id="IPR002347">
    <property type="entry name" value="SDR_fam"/>
</dbReference>
<dbReference type="PANTHER" id="PTHR42901:SF1">
    <property type="entry name" value="ALCOHOL DEHYDROGENASE"/>
    <property type="match status" value="1"/>
</dbReference>
<dbReference type="Proteomes" id="UP000011083">
    <property type="component" value="Unassembled WGS sequence"/>
</dbReference>
<dbReference type="PRINTS" id="PR00081">
    <property type="entry name" value="GDHRDH"/>
</dbReference>
<evidence type="ECO:0000313" key="6">
    <source>
        <dbReference type="Proteomes" id="UP000011083"/>
    </source>
</evidence>
<name>L8GMN4_ACACF</name>
<dbReference type="InterPro" id="IPR036291">
    <property type="entry name" value="NAD(P)-bd_dom_sf"/>
</dbReference>
<reference evidence="5 6" key="1">
    <citation type="journal article" date="2013" name="Genome Biol.">
        <title>Genome of Acanthamoeba castellanii highlights extensive lateral gene transfer and early evolution of tyrosine kinase signaling.</title>
        <authorList>
            <person name="Clarke M."/>
            <person name="Lohan A.J."/>
            <person name="Liu B."/>
            <person name="Lagkouvardos I."/>
            <person name="Roy S."/>
            <person name="Zafar N."/>
            <person name="Bertelli C."/>
            <person name="Schilde C."/>
            <person name="Kianianmomeni A."/>
            <person name="Burglin T.R."/>
            <person name="Frech C."/>
            <person name="Turcotte B."/>
            <person name="Kopec K.O."/>
            <person name="Synnott J.M."/>
            <person name="Choo C."/>
            <person name="Paponov I."/>
            <person name="Finkler A."/>
            <person name="Soon Heng Tan C."/>
            <person name="Hutchins A.P."/>
            <person name="Weinmeier T."/>
            <person name="Rattei T."/>
            <person name="Chu J.S."/>
            <person name="Gimenez G."/>
            <person name="Irimia M."/>
            <person name="Rigden D.J."/>
            <person name="Fitzpatrick D.A."/>
            <person name="Lorenzo-Morales J."/>
            <person name="Bateman A."/>
            <person name="Chiu C.H."/>
            <person name="Tang P."/>
            <person name="Hegemann P."/>
            <person name="Fromm H."/>
            <person name="Raoult D."/>
            <person name="Greub G."/>
            <person name="Miranda-Saavedra D."/>
            <person name="Chen N."/>
            <person name="Nash P."/>
            <person name="Ginger M.L."/>
            <person name="Horn M."/>
            <person name="Schaap P."/>
            <person name="Caler L."/>
            <person name="Loftus B."/>
        </authorList>
    </citation>
    <scope>NUCLEOTIDE SEQUENCE [LARGE SCALE GENOMIC DNA]</scope>
    <source>
        <strain evidence="5 6">Neff</strain>
    </source>
</reference>
<dbReference type="PANTHER" id="PTHR42901">
    <property type="entry name" value="ALCOHOL DEHYDROGENASE"/>
    <property type="match status" value="1"/>
</dbReference>
<keyword evidence="4" id="KW-1133">Transmembrane helix</keyword>
<keyword evidence="4" id="KW-0472">Membrane</keyword>
<comment type="similarity">
    <text evidence="1 3">Belongs to the short-chain dehydrogenases/reductases (SDR) family.</text>
</comment>
<dbReference type="PRINTS" id="PR00080">
    <property type="entry name" value="SDRFAMILY"/>
</dbReference>
<proteinExistence type="inferred from homology"/>
<dbReference type="OrthoDB" id="5545019at2759"/>
<evidence type="ECO:0000256" key="2">
    <source>
        <dbReference type="ARBA" id="ARBA00023002"/>
    </source>
</evidence>
<dbReference type="Gene3D" id="3.40.50.720">
    <property type="entry name" value="NAD(P)-binding Rossmann-like Domain"/>
    <property type="match status" value="1"/>
</dbReference>
<protein>
    <submittedName>
        <fullName evidence="5">Oxidoreductase, short chain dehydrogenase/reductase superfamily protein</fullName>
    </submittedName>
</protein>
<dbReference type="EMBL" id="KB008073">
    <property type="protein sequence ID" value="ELR14013.1"/>
    <property type="molecule type" value="Genomic_DNA"/>
</dbReference>
<dbReference type="CDD" id="cd05233">
    <property type="entry name" value="SDR_c"/>
    <property type="match status" value="1"/>
</dbReference>
<gene>
    <name evidence="5" type="ORF">ACA1_366250</name>
</gene>
<dbReference type="VEuPathDB" id="AmoebaDB:ACA1_366250"/>
<evidence type="ECO:0000256" key="4">
    <source>
        <dbReference type="SAM" id="Phobius"/>
    </source>
</evidence>
<dbReference type="GO" id="GO:0016491">
    <property type="term" value="F:oxidoreductase activity"/>
    <property type="evidence" value="ECO:0007669"/>
    <property type="project" value="UniProtKB-KW"/>
</dbReference>
<dbReference type="GeneID" id="14914548"/>
<dbReference type="SUPFAM" id="SSF51735">
    <property type="entry name" value="NAD(P)-binding Rossmann-fold domains"/>
    <property type="match status" value="1"/>
</dbReference>
<dbReference type="PIRSF" id="PIRSF000126">
    <property type="entry name" value="11-beta-HSD1"/>
    <property type="match status" value="1"/>
</dbReference>
<dbReference type="OMA" id="QHELVID"/>
<dbReference type="STRING" id="1257118.L8GMN4"/>
<accession>L8GMN4</accession>
<keyword evidence="6" id="KW-1185">Reference proteome</keyword>
<organism evidence="5 6">
    <name type="scientific">Acanthamoeba castellanii (strain ATCC 30010 / Neff)</name>
    <dbReference type="NCBI Taxonomy" id="1257118"/>
    <lineage>
        <taxon>Eukaryota</taxon>
        <taxon>Amoebozoa</taxon>
        <taxon>Discosea</taxon>
        <taxon>Longamoebia</taxon>
        <taxon>Centramoebida</taxon>
        <taxon>Acanthamoebidae</taxon>
        <taxon>Acanthamoeba</taxon>
    </lineage>
</organism>
<evidence type="ECO:0000256" key="1">
    <source>
        <dbReference type="ARBA" id="ARBA00006484"/>
    </source>
</evidence>
<feature type="transmembrane region" description="Helical" evidence="4">
    <location>
        <begin position="20"/>
        <end position="45"/>
    </location>
</feature>
<dbReference type="Pfam" id="PF00106">
    <property type="entry name" value="adh_short"/>
    <property type="match status" value="1"/>
</dbReference>